<dbReference type="PANTHER" id="PTHR35118:SF3">
    <property type="entry name" value="PROTEIN KINASE SUPERFAMILY PROTEIN"/>
    <property type="match status" value="1"/>
</dbReference>
<evidence type="ECO:0000256" key="1">
    <source>
        <dbReference type="SAM" id="MobiDB-lite"/>
    </source>
</evidence>
<sequence length="68" mass="7950">MEFAGMPKHSIEDLAADHGSHLQTRRVERELEDTRVNGNGVYWYQNRTVSPEIVEVQEESNNIHSMYF</sequence>
<name>A0A2N9GVV7_FAGSY</name>
<dbReference type="EMBL" id="OIVN01002414">
    <property type="protein sequence ID" value="SPD03434.1"/>
    <property type="molecule type" value="Genomic_DNA"/>
</dbReference>
<dbReference type="PANTHER" id="PTHR35118">
    <property type="entry name" value="KINASE FAMILY PROTEIN"/>
    <property type="match status" value="1"/>
</dbReference>
<protein>
    <submittedName>
        <fullName evidence="2">Uncharacterized protein</fullName>
    </submittedName>
</protein>
<accession>A0A2N9GVV7</accession>
<organism evidence="2">
    <name type="scientific">Fagus sylvatica</name>
    <name type="common">Beechnut</name>
    <dbReference type="NCBI Taxonomy" id="28930"/>
    <lineage>
        <taxon>Eukaryota</taxon>
        <taxon>Viridiplantae</taxon>
        <taxon>Streptophyta</taxon>
        <taxon>Embryophyta</taxon>
        <taxon>Tracheophyta</taxon>
        <taxon>Spermatophyta</taxon>
        <taxon>Magnoliopsida</taxon>
        <taxon>eudicotyledons</taxon>
        <taxon>Gunneridae</taxon>
        <taxon>Pentapetalae</taxon>
        <taxon>rosids</taxon>
        <taxon>fabids</taxon>
        <taxon>Fagales</taxon>
        <taxon>Fagaceae</taxon>
        <taxon>Fagus</taxon>
    </lineage>
</organism>
<dbReference type="AlphaFoldDB" id="A0A2N9GVV7"/>
<feature type="region of interest" description="Disordered" evidence="1">
    <location>
        <begin position="1"/>
        <end position="25"/>
    </location>
</feature>
<feature type="compositionally biased region" description="Basic and acidic residues" evidence="1">
    <location>
        <begin position="9"/>
        <end position="25"/>
    </location>
</feature>
<evidence type="ECO:0000313" key="2">
    <source>
        <dbReference type="EMBL" id="SPD03434.1"/>
    </source>
</evidence>
<gene>
    <name evidence="2" type="ORF">FSB_LOCUS31316</name>
</gene>
<proteinExistence type="predicted"/>
<reference evidence="2" key="1">
    <citation type="submission" date="2018-02" db="EMBL/GenBank/DDBJ databases">
        <authorList>
            <person name="Cohen D.B."/>
            <person name="Kent A.D."/>
        </authorList>
    </citation>
    <scope>NUCLEOTIDE SEQUENCE</scope>
</reference>